<sequence>MIAVDWPALGLGLAAGTLVSALFFAGLAFGMQRALRAGNAIATLGVSAALRISGLLAIGWLIATLAGPWAFAGYGIAFFICRRMATAMARAPVRAGGSE</sequence>
<organism evidence="2 3">
    <name type="scientific">Poseidonocella pacifica</name>
    <dbReference type="NCBI Taxonomy" id="871651"/>
    <lineage>
        <taxon>Bacteria</taxon>
        <taxon>Pseudomonadati</taxon>
        <taxon>Pseudomonadota</taxon>
        <taxon>Alphaproteobacteria</taxon>
        <taxon>Rhodobacterales</taxon>
        <taxon>Roseobacteraceae</taxon>
        <taxon>Poseidonocella</taxon>
    </lineage>
</organism>
<accession>A0A1I0UZ57</accession>
<dbReference type="STRING" id="871651.SAMN05421688_0081"/>
<gene>
    <name evidence="2" type="ORF">SAMN05421688_0081</name>
</gene>
<keyword evidence="1" id="KW-1133">Transmembrane helix</keyword>
<dbReference type="RefSeq" id="WP_217645932.1">
    <property type="nucleotide sequence ID" value="NZ_FOJU01000001.1"/>
</dbReference>
<dbReference type="Proteomes" id="UP000198796">
    <property type="component" value="Unassembled WGS sequence"/>
</dbReference>
<protein>
    <recommendedName>
        <fullName evidence="4">N-ATPase, AtpR subunit</fullName>
    </recommendedName>
</protein>
<keyword evidence="3" id="KW-1185">Reference proteome</keyword>
<evidence type="ECO:0000256" key="1">
    <source>
        <dbReference type="SAM" id="Phobius"/>
    </source>
</evidence>
<feature type="transmembrane region" description="Helical" evidence="1">
    <location>
        <begin position="6"/>
        <end position="29"/>
    </location>
</feature>
<evidence type="ECO:0008006" key="4">
    <source>
        <dbReference type="Google" id="ProtNLM"/>
    </source>
</evidence>
<keyword evidence="1" id="KW-0472">Membrane</keyword>
<evidence type="ECO:0000313" key="2">
    <source>
        <dbReference type="EMBL" id="SFA69067.1"/>
    </source>
</evidence>
<name>A0A1I0UZ57_9RHOB</name>
<dbReference type="AlphaFoldDB" id="A0A1I0UZ57"/>
<evidence type="ECO:0000313" key="3">
    <source>
        <dbReference type="Proteomes" id="UP000198796"/>
    </source>
</evidence>
<reference evidence="2 3" key="1">
    <citation type="submission" date="2016-10" db="EMBL/GenBank/DDBJ databases">
        <authorList>
            <person name="de Groot N.N."/>
        </authorList>
    </citation>
    <scope>NUCLEOTIDE SEQUENCE [LARGE SCALE GENOMIC DNA]</scope>
    <source>
        <strain evidence="2 3">DSM 29316</strain>
    </source>
</reference>
<proteinExistence type="predicted"/>
<keyword evidence="1" id="KW-0812">Transmembrane</keyword>
<dbReference type="EMBL" id="FOJU01000001">
    <property type="protein sequence ID" value="SFA69067.1"/>
    <property type="molecule type" value="Genomic_DNA"/>
</dbReference>
<feature type="transmembrane region" description="Helical" evidence="1">
    <location>
        <begin position="69"/>
        <end position="85"/>
    </location>
</feature>